<dbReference type="Proteomes" id="UP000515909">
    <property type="component" value="Chromosome"/>
</dbReference>
<protein>
    <recommendedName>
        <fullName evidence="3">Baseplate protein J-like domain-containing protein</fullName>
    </recommendedName>
</protein>
<dbReference type="KEGG" id="cfem:HCR03_17790"/>
<gene>
    <name evidence="1" type="ORF">HCR03_17790</name>
</gene>
<dbReference type="AlphaFoldDB" id="A0A7G8TA31"/>
<evidence type="ECO:0008006" key="3">
    <source>
        <dbReference type="Google" id="ProtNLM"/>
    </source>
</evidence>
<evidence type="ECO:0000313" key="1">
    <source>
        <dbReference type="EMBL" id="QNK40472.1"/>
    </source>
</evidence>
<dbReference type="EMBL" id="CP060286">
    <property type="protein sequence ID" value="QNK40472.1"/>
    <property type="molecule type" value="Genomic_DNA"/>
</dbReference>
<proteinExistence type="predicted"/>
<organism evidence="1 2">
    <name type="scientific">Caproicibacter fermentans</name>
    <dbReference type="NCBI Taxonomy" id="2576756"/>
    <lineage>
        <taxon>Bacteria</taxon>
        <taxon>Bacillati</taxon>
        <taxon>Bacillota</taxon>
        <taxon>Clostridia</taxon>
        <taxon>Eubacteriales</taxon>
        <taxon>Acutalibacteraceae</taxon>
        <taxon>Caproicibacter</taxon>
    </lineage>
</organism>
<accession>A0A7G8TA31</accession>
<sequence length="103" mass="11241">MVCSLNVRAKDQPIGEEIETLEEKLTAFFDPIGGGLRGDGWEIGRLPTFDQILSFLEEGFPRLQISDLSAAVLKNGRTTDLQEITPGPFDVPGPVKIKVEISA</sequence>
<dbReference type="RefSeq" id="WP_187035703.1">
    <property type="nucleotide sequence ID" value="NZ_CP060286.1"/>
</dbReference>
<name>A0A7G8TA31_9FIRM</name>
<reference evidence="1 2" key="1">
    <citation type="submission" date="2020-08" db="EMBL/GenBank/DDBJ databases">
        <title>The isolate Caproiciproducens sp. 7D4C2 produces n-caproate at mildly acidic conditions from hexoses: genome and rBOX comparison with related strains and chain-elongating bacteria.</title>
        <authorList>
            <person name="Esquivel-Elizondo S."/>
            <person name="Bagci C."/>
            <person name="Temovska M."/>
            <person name="Jeon B.S."/>
            <person name="Bessarab I."/>
            <person name="Williams R.B.H."/>
            <person name="Huson D.H."/>
            <person name="Angenent L.T."/>
        </authorList>
    </citation>
    <scope>NUCLEOTIDE SEQUENCE [LARGE SCALE GENOMIC DNA]</scope>
    <source>
        <strain evidence="1 2">7D4C2</strain>
    </source>
</reference>
<evidence type="ECO:0000313" key="2">
    <source>
        <dbReference type="Proteomes" id="UP000515909"/>
    </source>
</evidence>